<evidence type="ECO:0000256" key="13">
    <source>
        <dbReference type="ARBA" id="ARBA00023305"/>
    </source>
</evidence>
<feature type="transmembrane region" description="Helical" evidence="14">
    <location>
        <begin position="220"/>
        <end position="239"/>
    </location>
</feature>
<dbReference type="PRINTS" id="PR00237">
    <property type="entry name" value="GPCRRHODOPSN"/>
</dbReference>
<proteinExistence type="inferred from homology"/>
<dbReference type="Pfam" id="PF00001">
    <property type="entry name" value="7tm_1"/>
    <property type="match status" value="1"/>
</dbReference>
<evidence type="ECO:0000313" key="18">
    <source>
        <dbReference type="Proteomes" id="UP000076858"/>
    </source>
</evidence>
<keyword evidence="3" id="KW-0600">Photoreceptor protein</keyword>
<evidence type="ECO:0000256" key="8">
    <source>
        <dbReference type="ARBA" id="ARBA00022991"/>
    </source>
</evidence>
<evidence type="ECO:0000256" key="1">
    <source>
        <dbReference type="ARBA" id="ARBA00004141"/>
    </source>
</evidence>
<evidence type="ECO:0000256" key="3">
    <source>
        <dbReference type="ARBA" id="ARBA00022543"/>
    </source>
</evidence>
<evidence type="ECO:0000256" key="9">
    <source>
        <dbReference type="ARBA" id="ARBA00023040"/>
    </source>
</evidence>
<dbReference type="EMBL" id="LRGB01001581">
    <property type="protein sequence ID" value="KZS11218.1"/>
    <property type="molecule type" value="Genomic_DNA"/>
</dbReference>
<feature type="transmembrane region" description="Helical" evidence="14">
    <location>
        <begin position="76"/>
        <end position="99"/>
    </location>
</feature>
<evidence type="ECO:0000313" key="17">
    <source>
        <dbReference type="EMBL" id="KZS11218.1"/>
    </source>
</evidence>
<dbReference type="InterPro" id="IPR000276">
    <property type="entry name" value="GPCR_Rhodpsn"/>
</dbReference>
<keyword evidence="6" id="KW-0681">Retinal protein</keyword>
<keyword evidence="5 14" id="KW-0812">Transmembrane</keyword>
<comment type="subcellular location">
    <subcellularLocation>
        <location evidence="1">Membrane</location>
        <topology evidence="1">Multi-pass membrane protein</topology>
    </subcellularLocation>
</comment>
<evidence type="ECO:0000256" key="14">
    <source>
        <dbReference type="SAM" id="Phobius"/>
    </source>
</evidence>
<name>A0A164UBQ8_9CRUS</name>
<dbReference type="Proteomes" id="UP000076858">
    <property type="component" value="Unassembled WGS sequence"/>
</dbReference>
<dbReference type="GO" id="GO:0007602">
    <property type="term" value="P:phototransduction"/>
    <property type="evidence" value="ECO:0007669"/>
    <property type="project" value="UniProtKB-KW"/>
</dbReference>
<keyword evidence="8" id="KW-0157">Chromophore</keyword>
<dbReference type="OrthoDB" id="2101615at2759"/>
<evidence type="ECO:0000256" key="5">
    <source>
        <dbReference type="ARBA" id="ARBA00022692"/>
    </source>
</evidence>
<reference evidence="17 18" key="1">
    <citation type="submission" date="2016-03" db="EMBL/GenBank/DDBJ databases">
        <title>EvidentialGene: Evidence-directed Construction of Genes on Genomes.</title>
        <authorList>
            <person name="Gilbert D.G."/>
            <person name="Choi J.-H."/>
            <person name="Mockaitis K."/>
            <person name="Colbourne J."/>
            <person name="Pfrender M."/>
        </authorList>
    </citation>
    <scope>NUCLEOTIDE SEQUENCE [LARGE SCALE GENOMIC DNA]</scope>
    <source>
        <strain evidence="17 18">Xinb3</strain>
        <tissue evidence="17">Complete organism</tissue>
    </source>
</reference>
<evidence type="ECO:0000256" key="12">
    <source>
        <dbReference type="ARBA" id="ARBA00023224"/>
    </source>
</evidence>
<dbReference type="CDD" id="cd14969">
    <property type="entry name" value="7tmA_Opsins_type2_animals"/>
    <property type="match status" value="1"/>
</dbReference>
<evidence type="ECO:0000256" key="10">
    <source>
        <dbReference type="ARBA" id="ARBA00023136"/>
    </source>
</evidence>
<feature type="transmembrane region" description="Helical" evidence="14">
    <location>
        <begin position="274"/>
        <end position="301"/>
    </location>
</feature>
<dbReference type="GO" id="GO:0009881">
    <property type="term" value="F:photoreceptor activity"/>
    <property type="evidence" value="ECO:0007669"/>
    <property type="project" value="UniProtKB-KW"/>
</dbReference>
<dbReference type="GO" id="GO:0007601">
    <property type="term" value="P:visual perception"/>
    <property type="evidence" value="ECO:0007669"/>
    <property type="project" value="UniProtKB-KW"/>
</dbReference>
<organism evidence="17 18">
    <name type="scientific">Daphnia magna</name>
    <dbReference type="NCBI Taxonomy" id="35525"/>
    <lineage>
        <taxon>Eukaryota</taxon>
        <taxon>Metazoa</taxon>
        <taxon>Ecdysozoa</taxon>
        <taxon>Arthropoda</taxon>
        <taxon>Crustacea</taxon>
        <taxon>Branchiopoda</taxon>
        <taxon>Diplostraca</taxon>
        <taxon>Cladocera</taxon>
        <taxon>Anomopoda</taxon>
        <taxon>Daphniidae</taxon>
        <taxon>Daphnia</taxon>
    </lineage>
</organism>
<keyword evidence="4" id="KW-0716">Sensory transduction</keyword>
<evidence type="ECO:0000256" key="2">
    <source>
        <dbReference type="ARBA" id="ARBA00010663"/>
    </source>
</evidence>
<keyword evidence="12" id="KW-0807">Transducer</keyword>
<dbReference type="GO" id="GO:0016020">
    <property type="term" value="C:membrane"/>
    <property type="evidence" value="ECO:0007669"/>
    <property type="project" value="UniProtKB-SubCell"/>
</dbReference>
<dbReference type="STRING" id="35525.A0A164UBQ8"/>
<dbReference type="InterPro" id="IPR050125">
    <property type="entry name" value="GPCR_opsins"/>
</dbReference>
<comment type="caution">
    <text evidence="17">The sequence shown here is derived from an EMBL/GenBank/DDBJ whole genome shotgun (WGS) entry which is preliminary data.</text>
</comment>
<keyword evidence="13" id="KW-0844">Vision</keyword>
<accession>A0A164UBQ8</accession>
<dbReference type="GO" id="GO:0004930">
    <property type="term" value="F:G protein-coupled receptor activity"/>
    <property type="evidence" value="ECO:0007669"/>
    <property type="project" value="UniProtKB-KW"/>
</dbReference>
<dbReference type="SUPFAM" id="SSF81321">
    <property type="entry name" value="Family A G protein-coupled receptor-like"/>
    <property type="match status" value="1"/>
</dbReference>
<dbReference type="PROSITE" id="PS00238">
    <property type="entry name" value="OPSIN"/>
    <property type="match status" value="1"/>
</dbReference>
<keyword evidence="18" id="KW-1185">Reference proteome</keyword>
<feature type="signal peptide" evidence="15">
    <location>
        <begin position="1"/>
        <end position="21"/>
    </location>
</feature>
<feature type="transmembrane region" description="Helical" evidence="14">
    <location>
        <begin position="335"/>
        <end position="359"/>
    </location>
</feature>
<protein>
    <submittedName>
        <fullName evidence="17">Putative Pteropsin4</fullName>
    </submittedName>
</protein>
<feature type="chain" id="PRO_5007853598" evidence="15">
    <location>
        <begin position="22"/>
        <end position="525"/>
    </location>
</feature>
<dbReference type="PROSITE" id="PS50262">
    <property type="entry name" value="G_PROTEIN_RECEP_F1_2"/>
    <property type="match status" value="1"/>
</dbReference>
<keyword evidence="11" id="KW-0675">Receptor</keyword>
<dbReference type="PANTHER" id="PTHR24240">
    <property type="entry name" value="OPSIN"/>
    <property type="match status" value="1"/>
</dbReference>
<keyword evidence="9" id="KW-0297">G-protein coupled receptor</keyword>
<gene>
    <name evidence="17" type="ORF">APZ42_023980</name>
</gene>
<keyword evidence="10 14" id="KW-0472">Membrane</keyword>
<evidence type="ECO:0000256" key="11">
    <source>
        <dbReference type="ARBA" id="ARBA00023170"/>
    </source>
</evidence>
<evidence type="ECO:0000259" key="16">
    <source>
        <dbReference type="PROSITE" id="PS50262"/>
    </source>
</evidence>
<dbReference type="PROSITE" id="PS51257">
    <property type="entry name" value="PROKAR_LIPOPROTEIN"/>
    <property type="match status" value="1"/>
</dbReference>
<sequence length="525" mass="58180">MANRTAFSCLCFLFLCGCAGSALNISETLFHREVGNGTQGHAVGFALNSTGWSIITGDISAGSTDLLMPEWVYLSAGAYLLFISAIGLFMNIVVVIIILNDPQVITNGILQILDNHRFIGFKMTPLNWMLLNLACSDGAIAGFGTPVSAVAAWQLTWPFSHELCVAYAMIMSTAGCERIGSITTLTVLALWRCQHVIWYSAKRNGPFTDHNGRLGFRQGALLLTLIWTYTLAVTCPPLFGWGRYDREAAHLRKRKSCLSCSVNWESKMDNNRSYIFYMFAMGLFVPLVAITVSYTSILIFIQKTSKMRRQLKSTLQLASTGQQNDNGGDPVEKKVTVMVAVMIGAFIIAWTPYSILALIETLISDTANMTDYSNTTIINRDGNFFYNGTVSPALATIPSLFAKTSAVLNPLIYGLLNTQFRSAWKKFSSRFICRRKYRHKKRKCGNQNFAITNHEGRNNYLRRLFNCAGRSNSLAIVQRSSTKEMVSSYSQNASALAKQDASNTLIPPVPPNSQYDAVECEDLNV</sequence>
<comment type="similarity">
    <text evidence="2">Belongs to the G-protein coupled receptor 1 family.</text>
</comment>
<dbReference type="Gene3D" id="1.20.1070.10">
    <property type="entry name" value="Rhodopsin 7-helix transmembrane proteins"/>
    <property type="match status" value="1"/>
</dbReference>
<evidence type="ECO:0000256" key="15">
    <source>
        <dbReference type="SAM" id="SignalP"/>
    </source>
</evidence>
<evidence type="ECO:0000256" key="7">
    <source>
        <dbReference type="ARBA" id="ARBA00022989"/>
    </source>
</evidence>
<keyword evidence="7 14" id="KW-1133">Transmembrane helix</keyword>
<feature type="domain" description="G-protein coupled receptors family 1 profile" evidence="16">
    <location>
        <begin position="90"/>
        <end position="413"/>
    </location>
</feature>
<evidence type="ECO:0000256" key="4">
    <source>
        <dbReference type="ARBA" id="ARBA00022606"/>
    </source>
</evidence>
<dbReference type="AlphaFoldDB" id="A0A164UBQ8"/>
<dbReference type="InterPro" id="IPR027430">
    <property type="entry name" value="Retinal_BS"/>
</dbReference>
<keyword evidence="15" id="KW-0732">Signal</keyword>
<dbReference type="InterPro" id="IPR017452">
    <property type="entry name" value="GPCR_Rhodpsn_7TM"/>
</dbReference>
<evidence type="ECO:0000256" key="6">
    <source>
        <dbReference type="ARBA" id="ARBA00022925"/>
    </source>
</evidence>